<organism evidence="2 3">
    <name type="scientific">Roseibium litorale</name>
    <dbReference type="NCBI Taxonomy" id="2803841"/>
    <lineage>
        <taxon>Bacteria</taxon>
        <taxon>Pseudomonadati</taxon>
        <taxon>Pseudomonadota</taxon>
        <taxon>Alphaproteobacteria</taxon>
        <taxon>Hyphomicrobiales</taxon>
        <taxon>Stappiaceae</taxon>
        <taxon>Roseibium</taxon>
    </lineage>
</organism>
<evidence type="ECO:0000313" key="2">
    <source>
        <dbReference type="EMBL" id="MBD8890934.1"/>
    </source>
</evidence>
<dbReference type="SMART" id="SM00089">
    <property type="entry name" value="PKD"/>
    <property type="match status" value="2"/>
</dbReference>
<dbReference type="NCBIfam" id="NF012200">
    <property type="entry name" value="choice_anch_D"/>
    <property type="match status" value="3"/>
</dbReference>
<dbReference type="InterPro" id="IPR013783">
    <property type="entry name" value="Ig-like_fold"/>
</dbReference>
<feature type="domain" description="PKD/Chitinase" evidence="1">
    <location>
        <begin position="2"/>
        <end position="90"/>
    </location>
</feature>
<dbReference type="PANTHER" id="PTHR46182:SF2">
    <property type="entry name" value="FI19480P1"/>
    <property type="match status" value="1"/>
</dbReference>
<dbReference type="PANTHER" id="PTHR46182">
    <property type="entry name" value="FI19480P1"/>
    <property type="match status" value="1"/>
</dbReference>
<evidence type="ECO:0000313" key="3">
    <source>
        <dbReference type="Proteomes" id="UP000632063"/>
    </source>
</evidence>
<evidence type="ECO:0000259" key="1">
    <source>
        <dbReference type="SMART" id="SM00089"/>
    </source>
</evidence>
<proteinExistence type="predicted"/>
<comment type="caution">
    <text evidence="2">The sequence shown here is derived from an EMBL/GenBank/DDBJ whole genome shotgun (WGS) entry which is preliminary data.</text>
</comment>
<accession>A0ABR9CJV5</accession>
<sequence length="651" mass="62677">MTSGTQVTLDGSGSSDSDGTIVSYAWTRTGGTGTAGNAVLSSASAASPTFTDSSLTSNDTAVTHIFSLVVTDDDGAASTADTVTITINPPANAAPVADAGTDQAVTSGTQVTLDGSGSSDSDGTIASYAWTRTGGTGTAGNAVLSSASAASPTFTDSSLTSNDTAVTHIFSLVVTDDDGAASTADTVTITINPPASLAPEIAVSASIGGAVTDGGTNAQGTQTAGTAVTVTYTVTNSGTGALTLGTASVTGTPSNVSVGTIGAPASTTVAAGGGTTTFTVQYTPTIAGAFSFDLSFTNNDSDENPFNFTVSGTASGAPEIEVSSSEGGAVSDGGTNALSGTKTASTPATVTYTITNSGLGDLTITTPTVASNISGQSNVTVNSLTLGAATVAANGGTTTLTVAYTPTIAGAFSFDLSLTNTDSDESPFDITVSGTASGTPEIEVSSSDGGAVADGGTNTLTGTKSAGAVSTLTYTITNTGTDSLVLTAPTVASNISGQSNVTVNSLTLDTSTVAASGGTATLTVSYTPTVSGSFSFDLSLTNNDSDENPFNVTVSGTAGALPEIGLSGSEGGAVASGGTTVLSTARTAGTASTVTYTVSNTGLAPLTLTSPSVAANVSAQSNVAVTGLMLGAATVTAGGSTTLTVTFTPEL</sequence>
<dbReference type="Proteomes" id="UP000632063">
    <property type="component" value="Unassembled WGS sequence"/>
</dbReference>
<gene>
    <name evidence="2" type="ORF">IG616_05215</name>
</gene>
<dbReference type="Gene3D" id="2.60.40.10">
    <property type="entry name" value="Immunoglobulins"/>
    <property type="match status" value="6"/>
</dbReference>
<dbReference type="InterPro" id="IPR029865">
    <property type="entry name" value="KIAA0319-like"/>
</dbReference>
<dbReference type="PROSITE" id="PS50194">
    <property type="entry name" value="FILAMIN_REPEAT"/>
    <property type="match status" value="3"/>
</dbReference>
<protein>
    <submittedName>
        <fullName evidence="2">Choice-of-anchor D domain-containing protein</fullName>
    </submittedName>
</protein>
<reference evidence="2 3" key="2">
    <citation type="journal article" date="2021" name="Int. J. Syst. Evol. Microbiol.">
        <title>Roseibium litorale sp. nov., isolated from a tidal flat sediment and proposal for the reclassification of Labrenzia polysiphoniae as Roseibium polysiphoniae comb. nov.</title>
        <authorList>
            <person name="Liu Y."/>
            <person name="Pei T."/>
            <person name="Du J."/>
            <person name="Chao M."/>
            <person name="Deng M.R."/>
            <person name="Zhu H."/>
        </authorList>
    </citation>
    <scope>NUCLEOTIDE SEQUENCE [LARGE SCALE GENOMIC DNA]</scope>
    <source>
        <strain evidence="2 3">4C16A</strain>
    </source>
</reference>
<dbReference type="InterPro" id="IPR035986">
    <property type="entry name" value="PKD_dom_sf"/>
</dbReference>
<dbReference type="SUPFAM" id="SSF49299">
    <property type="entry name" value="PKD domain"/>
    <property type="match status" value="1"/>
</dbReference>
<dbReference type="InterPro" id="IPR017868">
    <property type="entry name" value="Filamin/ABP280_repeat-like"/>
</dbReference>
<feature type="domain" description="PKD/Chitinase" evidence="1">
    <location>
        <begin position="96"/>
        <end position="194"/>
    </location>
</feature>
<dbReference type="EMBL" id="JACYXI010000002">
    <property type="protein sequence ID" value="MBD8890934.1"/>
    <property type="molecule type" value="Genomic_DNA"/>
</dbReference>
<name>A0ABR9CJV5_9HYPH</name>
<reference evidence="3" key="1">
    <citation type="submission" date="2020-09" db="EMBL/GenBank/DDBJ databases">
        <title>The genome sequence of strain Labrenzia suaedae 4C16A.</title>
        <authorList>
            <person name="Liu Y."/>
        </authorList>
    </citation>
    <scope>NUCLEOTIDE SEQUENCE [LARGE SCALE GENOMIC DNA]</scope>
    <source>
        <strain evidence="3">4C16A</strain>
    </source>
</reference>
<keyword evidence="3" id="KW-1185">Reference proteome</keyword>
<dbReference type="InterPro" id="IPR022409">
    <property type="entry name" value="PKD/Chitinase_dom"/>
</dbReference>
<dbReference type="Pfam" id="PF22352">
    <property type="entry name" value="K319L-like_PKD"/>
    <property type="match status" value="2"/>
</dbReference>